<name>A0A8T9BRZ8_9HELO</name>
<accession>A0A8T9BRZ8</accession>
<protein>
    <submittedName>
        <fullName evidence="2">Uncharacterized protein</fullName>
    </submittedName>
</protein>
<dbReference type="AlphaFoldDB" id="A0A8T9BRZ8"/>
<dbReference type="Proteomes" id="UP000469558">
    <property type="component" value="Unassembled WGS sequence"/>
</dbReference>
<evidence type="ECO:0000313" key="3">
    <source>
        <dbReference type="Proteomes" id="UP000469558"/>
    </source>
</evidence>
<proteinExistence type="predicted"/>
<dbReference type="EMBL" id="QGMK01002602">
    <property type="protein sequence ID" value="TVY57300.1"/>
    <property type="molecule type" value="Genomic_DNA"/>
</dbReference>
<feature type="region of interest" description="Disordered" evidence="1">
    <location>
        <begin position="62"/>
        <end position="95"/>
    </location>
</feature>
<sequence length="194" mass="22118">MPAITEDGNPYISVAELEAELEYVYTSYSQTDQALSSADDHSIYQFPATVETFRDIMDIHSSHSSSTADNDERTSTLSTNTSTSEDAYKRGSLSDQLRRERFGAQPPFSLSGWFGQSIYEEPQPWIPRMVQQPEGNLFGFTQSNMLDQGRQLALEQAKAASERDAAEYWIWDEEVKNYKHYDEGCTEPVWYNPP</sequence>
<feature type="compositionally biased region" description="Low complexity" evidence="1">
    <location>
        <begin position="75"/>
        <end position="84"/>
    </location>
</feature>
<gene>
    <name evidence="2" type="ORF">LSUE1_G009181</name>
</gene>
<comment type="caution">
    <text evidence="2">The sequence shown here is derived from an EMBL/GenBank/DDBJ whole genome shotgun (WGS) entry which is preliminary data.</text>
</comment>
<evidence type="ECO:0000313" key="2">
    <source>
        <dbReference type="EMBL" id="TVY57300.1"/>
    </source>
</evidence>
<dbReference type="OrthoDB" id="3561422at2759"/>
<keyword evidence="3" id="KW-1185">Reference proteome</keyword>
<organism evidence="2 3">
    <name type="scientific">Lachnellula suecica</name>
    <dbReference type="NCBI Taxonomy" id="602035"/>
    <lineage>
        <taxon>Eukaryota</taxon>
        <taxon>Fungi</taxon>
        <taxon>Dikarya</taxon>
        <taxon>Ascomycota</taxon>
        <taxon>Pezizomycotina</taxon>
        <taxon>Leotiomycetes</taxon>
        <taxon>Helotiales</taxon>
        <taxon>Lachnaceae</taxon>
        <taxon>Lachnellula</taxon>
    </lineage>
</organism>
<evidence type="ECO:0000256" key="1">
    <source>
        <dbReference type="SAM" id="MobiDB-lite"/>
    </source>
</evidence>
<reference evidence="2 3" key="1">
    <citation type="submission" date="2018-05" db="EMBL/GenBank/DDBJ databases">
        <title>Genome sequencing and assembly of the regulated plant pathogen Lachnellula willkommii and related sister species for the development of diagnostic species identification markers.</title>
        <authorList>
            <person name="Giroux E."/>
            <person name="Bilodeau G."/>
        </authorList>
    </citation>
    <scope>NUCLEOTIDE SEQUENCE [LARGE SCALE GENOMIC DNA]</scope>
    <source>
        <strain evidence="2 3">CBS 268.59</strain>
    </source>
</reference>